<evidence type="ECO:0000313" key="4">
    <source>
        <dbReference type="Proteomes" id="UP000294360"/>
    </source>
</evidence>
<gene>
    <name evidence="3" type="ORF">MTUNDRAET4_1249</name>
</gene>
<name>A0A4U8YXN9_METTU</name>
<feature type="chain" id="PRO_5020492058" evidence="1">
    <location>
        <begin position="22"/>
        <end position="177"/>
    </location>
</feature>
<sequence>MHRSRVLLLASMLGLSGVGSAATQDLTGAAQQSAPSGIAGGRVIHTDELAQLLSSVILIDVSAAPGRGASAASVKAPASHLNIPGSIWMPGAGATNVKDTQSHAFLRRLETLSNDDPGQPLVFYGEAKDPASRNAAERAVSLGYRSVFWYPDGIEGWRGAGHALAAPKAEMDAGSAS</sequence>
<dbReference type="Pfam" id="PF00581">
    <property type="entry name" value="Rhodanese"/>
    <property type="match status" value="1"/>
</dbReference>
<evidence type="ECO:0000259" key="2">
    <source>
        <dbReference type="PROSITE" id="PS50206"/>
    </source>
</evidence>
<dbReference type="EMBL" id="LR536450">
    <property type="protein sequence ID" value="VFU08142.1"/>
    <property type="molecule type" value="Genomic_DNA"/>
</dbReference>
<feature type="signal peptide" evidence="1">
    <location>
        <begin position="1"/>
        <end position="21"/>
    </location>
</feature>
<dbReference type="InterPro" id="IPR036873">
    <property type="entry name" value="Rhodanese-like_dom_sf"/>
</dbReference>
<dbReference type="CDD" id="cd00158">
    <property type="entry name" value="RHOD"/>
    <property type="match status" value="1"/>
</dbReference>
<protein>
    <submittedName>
        <fullName evidence="3">PQQ-dependent catabolism-associated CXXCW motif protein</fullName>
    </submittedName>
</protein>
<dbReference type="Proteomes" id="UP000294360">
    <property type="component" value="Chromosome"/>
</dbReference>
<proteinExistence type="predicted"/>
<dbReference type="SUPFAM" id="SSF52821">
    <property type="entry name" value="Rhodanese/Cell cycle control phosphatase"/>
    <property type="match status" value="1"/>
</dbReference>
<evidence type="ECO:0000256" key="1">
    <source>
        <dbReference type="SAM" id="SignalP"/>
    </source>
</evidence>
<dbReference type="RefSeq" id="WP_166795873.1">
    <property type="nucleotide sequence ID" value="NZ_CP139089.1"/>
</dbReference>
<accession>A0A4U8YXN9</accession>
<dbReference type="AlphaFoldDB" id="A0A4U8YXN9"/>
<reference evidence="3 4" key="1">
    <citation type="submission" date="2019-03" db="EMBL/GenBank/DDBJ databases">
        <authorList>
            <person name="Kox A.R. M."/>
        </authorList>
    </citation>
    <scope>NUCLEOTIDE SEQUENCE [LARGE SCALE GENOMIC DNA]</scope>
    <source>
        <strain evidence="3">MTUNDRAET4 annotated genome</strain>
    </source>
</reference>
<feature type="domain" description="Rhodanese" evidence="2">
    <location>
        <begin position="52"/>
        <end position="166"/>
    </location>
</feature>
<dbReference type="InterPro" id="IPR001763">
    <property type="entry name" value="Rhodanese-like_dom"/>
</dbReference>
<dbReference type="Gene3D" id="3.40.250.10">
    <property type="entry name" value="Rhodanese-like domain"/>
    <property type="match status" value="1"/>
</dbReference>
<organism evidence="3 4">
    <name type="scientific">Methylocella tundrae</name>
    <dbReference type="NCBI Taxonomy" id="227605"/>
    <lineage>
        <taxon>Bacteria</taxon>
        <taxon>Pseudomonadati</taxon>
        <taxon>Pseudomonadota</taxon>
        <taxon>Alphaproteobacteria</taxon>
        <taxon>Hyphomicrobiales</taxon>
        <taxon>Beijerinckiaceae</taxon>
        <taxon>Methylocella</taxon>
    </lineage>
</organism>
<evidence type="ECO:0000313" key="3">
    <source>
        <dbReference type="EMBL" id="VFU08142.1"/>
    </source>
</evidence>
<dbReference type="KEGG" id="mtun:MTUNDRAET4_1249"/>
<keyword evidence="1" id="KW-0732">Signal</keyword>
<dbReference type="PROSITE" id="PS50206">
    <property type="entry name" value="RHODANESE_3"/>
    <property type="match status" value="1"/>
</dbReference>